<comment type="caution">
    <text evidence="1">The sequence shown here is derived from an EMBL/GenBank/DDBJ whole genome shotgun (WGS) entry which is preliminary data.</text>
</comment>
<dbReference type="AlphaFoldDB" id="A0A2H9T635"/>
<name>A0A2H9T635_9ZZZZ</name>
<evidence type="ECO:0000313" key="1">
    <source>
        <dbReference type="EMBL" id="PJE78680.1"/>
    </source>
</evidence>
<sequence>MSQNGEVNASLIPGKLPKMSSFDRLFLNLSVYSVKIFGAFELSGKTQKLIPTRGKGYNETVFTK</sequence>
<organism evidence="1">
    <name type="scientific">invertebrate metagenome</name>
    <dbReference type="NCBI Taxonomy" id="1711999"/>
    <lineage>
        <taxon>unclassified sequences</taxon>
        <taxon>metagenomes</taxon>
        <taxon>organismal metagenomes</taxon>
    </lineage>
</organism>
<dbReference type="EMBL" id="NSIT01000142">
    <property type="protein sequence ID" value="PJE78680.1"/>
    <property type="molecule type" value="Genomic_DNA"/>
</dbReference>
<accession>A0A2H9T635</accession>
<gene>
    <name evidence="1" type="ORF">CI610_02378</name>
</gene>
<protein>
    <submittedName>
        <fullName evidence="1">Uncharacterized protein</fullName>
    </submittedName>
</protein>
<proteinExistence type="predicted"/>
<reference evidence="1" key="1">
    <citation type="journal article" date="2017" name="Appl. Environ. Microbiol.">
        <title>Molecular characterization of an Endozoicomonas-like organism causing infection in king scallop Pecten maximus L.</title>
        <authorList>
            <person name="Cano I."/>
            <person name="van Aerle R."/>
            <person name="Ross S."/>
            <person name="Verner-Jeffreys D.W."/>
            <person name="Paley R.K."/>
            <person name="Rimmer G."/>
            <person name="Ryder D."/>
            <person name="Hooper P."/>
            <person name="Stone D."/>
            <person name="Feist S.W."/>
        </authorList>
    </citation>
    <scope>NUCLEOTIDE SEQUENCE</scope>
</reference>